<accession>A0ABQ8G7P1</accession>
<dbReference type="Pfam" id="PF06985">
    <property type="entry name" value="HET"/>
    <property type="match status" value="1"/>
</dbReference>
<dbReference type="Proteomes" id="UP000774617">
    <property type="component" value="Unassembled WGS sequence"/>
</dbReference>
<dbReference type="PANTHER" id="PTHR33112:SF10">
    <property type="entry name" value="TOL"/>
    <property type="match status" value="1"/>
</dbReference>
<name>A0ABQ8G7P1_9PEZI</name>
<proteinExistence type="predicted"/>
<keyword evidence="3" id="KW-1185">Reference proteome</keyword>
<dbReference type="EMBL" id="JAGTJR010000020">
    <property type="protein sequence ID" value="KAH7044649.1"/>
    <property type="molecule type" value="Genomic_DNA"/>
</dbReference>
<evidence type="ECO:0000313" key="3">
    <source>
        <dbReference type="Proteomes" id="UP000774617"/>
    </source>
</evidence>
<feature type="domain" description="Heterokaryon incompatibility" evidence="1">
    <location>
        <begin position="31"/>
        <end position="181"/>
    </location>
</feature>
<gene>
    <name evidence="2" type="ORF">B0J12DRAFT_184694</name>
</gene>
<evidence type="ECO:0000313" key="2">
    <source>
        <dbReference type="EMBL" id="KAH7044649.1"/>
    </source>
</evidence>
<evidence type="ECO:0000259" key="1">
    <source>
        <dbReference type="Pfam" id="PF06985"/>
    </source>
</evidence>
<organism evidence="2 3">
    <name type="scientific">Macrophomina phaseolina</name>
    <dbReference type="NCBI Taxonomy" id="35725"/>
    <lineage>
        <taxon>Eukaryota</taxon>
        <taxon>Fungi</taxon>
        <taxon>Dikarya</taxon>
        <taxon>Ascomycota</taxon>
        <taxon>Pezizomycotina</taxon>
        <taxon>Dothideomycetes</taxon>
        <taxon>Dothideomycetes incertae sedis</taxon>
        <taxon>Botryosphaeriales</taxon>
        <taxon>Botryosphaeriaceae</taxon>
        <taxon>Macrophomina</taxon>
    </lineage>
</organism>
<protein>
    <submittedName>
        <fullName evidence="2">Heterokaryon incompatibility protein-domain-containing protein</fullName>
    </submittedName>
</protein>
<sequence>MDWKPKRLLDIRKPRNPRLVLSSQEIVAGEYATLSHCWGTNQDFLKLTSDTEASMIEGIPFTSLPKTFKDAIVTAKRLEISYIWIDSSRITQAGQGSARDWAEHVKDMPKIYQNCMINIAADRATNPHAGAFAERQPSVVAPCQIITGGEGEQLYTLMHDFDLTGAYRVAPLTQRGWVFQERMLSPRVVHLGMEQLWWECTDIGFASEFLPTGLPRDHPQFALGRVPFKIVEPVEKPTAGANSSCTTLSMTDKWHSMVVHYSSLTLTFPEKDVFAALSGVAERYAALLDDEYIAGHFLSMMPQDLCWGFSALERSRTLSHRAPTWSWASVSQSRDILVWFRPDQSTKALASIVSHKVELLDQENPCGPIRYAEITLSALLLDCFRLDGHPAIRQHDKVLDDSELEYQKSSPPTWGLSKVVSEVTNPALFKDMPTDLSFLTPEIAIYPEKKNNFRKLRLVVQQVPNPAGTPEGQYFQRLGVFESTQEGSKVTAEGLTRLHESGVIPLRNITLI</sequence>
<reference evidence="2 3" key="1">
    <citation type="journal article" date="2021" name="Nat. Commun.">
        <title>Genetic determinants of endophytism in the Arabidopsis root mycobiome.</title>
        <authorList>
            <person name="Mesny F."/>
            <person name="Miyauchi S."/>
            <person name="Thiergart T."/>
            <person name="Pickel B."/>
            <person name="Atanasova L."/>
            <person name="Karlsson M."/>
            <person name="Huettel B."/>
            <person name="Barry K.W."/>
            <person name="Haridas S."/>
            <person name="Chen C."/>
            <person name="Bauer D."/>
            <person name="Andreopoulos W."/>
            <person name="Pangilinan J."/>
            <person name="LaButti K."/>
            <person name="Riley R."/>
            <person name="Lipzen A."/>
            <person name="Clum A."/>
            <person name="Drula E."/>
            <person name="Henrissat B."/>
            <person name="Kohler A."/>
            <person name="Grigoriev I.V."/>
            <person name="Martin F.M."/>
            <person name="Hacquard S."/>
        </authorList>
    </citation>
    <scope>NUCLEOTIDE SEQUENCE [LARGE SCALE GENOMIC DNA]</scope>
    <source>
        <strain evidence="2 3">MPI-SDFR-AT-0080</strain>
    </source>
</reference>
<dbReference type="InterPro" id="IPR010730">
    <property type="entry name" value="HET"/>
</dbReference>
<dbReference type="PANTHER" id="PTHR33112">
    <property type="entry name" value="DOMAIN PROTEIN, PUTATIVE-RELATED"/>
    <property type="match status" value="1"/>
</dbReference>
<comment type="caution">
    <text evidence="2">The sequence shown here is derived from an EMBL/GenBank/DDBJ whole genome shotgun (WGS) entry which is preliminary data.</text>
</comment>